<keyword evidence="2" id="KW-0677">Repeat</keyword>
<feature type="domain" description="HTH myb-type" evidence="6">
    <location>
        <begin position="62"/>
        <end position="116"/>
    </location>
</feature>
<dbReference type="InterPro" id="IPR015495">
    <property type="entry name" value="Myb_TF_plants"/>
</dbReference>
<keyword evidence="3" id="KW-0238">DNA-binding</keyword>
<protein>
    <submittedName>
        <fullName evidence="7">Uncharacterized protein</fullName>
    </submittedName>
</protein>
<feature type="domain" description="Myb-like" evidence="5">
    <location>
        <begin position="9"/>
        <end position="61"/>
    </location>
</feature>
<evidence type="ECO:0000313" key="8">
    <source>
        <dbReference type="Proteomes" id="UP001497516"/>
    </source>
</evidence>
<proteinExistence type="predicted"/>
<comment type="subcellular location">
    <subcellularLocation>
        <location evidence="1">Nucleus</location>
    </subcellularLocation>
</comment>
<dbReference type="Pfam" id="PF00249">
    <property type="entry name" value="Myb_DNA-binding"/>
    <property type="match status" value="2"/>
</dbReference>
<dbReference type="PANTHER" id="PTHR10641:SF1355">
    <property type="entry name" value="MYB-RELATED PROTEIN MYB4-LIKE"/>
    <property type="match status" value="1"/>
</dbReference>
<feature type="domain" description="Myb-like" evidence="5">
    <location>
        <begin position="62"/>
        <end position="112"/>
    </location>
</feature>
<sequence length="256" mass="29011">MARTPYTDKNGVTKGTWTAEEDMRLAAYVAAHGCRNWRRLPKYAGLARCGKSCRLRWLNYLRPDIKRGNFTKEEEDAIVALHESLGNKWSIIATHLPGRTDNEIKNYWNTHMTKKSQPKPTTTDPAQPIVCSSNDSTSIDNSTHETHFEVVVSPSQNDQFYLSLPHTSPTTDSPNAFSSSSVLMVNDIYQSDFGGDFWSQPFLVDADDDYPKREIYSTSTTDDPYFGPLYEGDNDYMLWLHYGLHNELVQGPAPVC</sequence>
<keyword evidence="4" id="KW-0539">Nucleus</keyword>
<evidence type="ECO:0000259" key="6">
    <source>
        <dbReference type="PROSITE" id="PS51294"/>
    </source>
</evidence>
<evidence type="ECO:0000256" key="4">
    <source>
        <dbReference type="ARBA" id="ARBA00023242"/>
    </source>
</evidence>
<dbReference type="FunFam" id="1.10.10.60:FF:000001">
    <property type="entry name" value="MYB-related transcription factor"/>
    <property type="match status" value="1"/>
</dbReference>
<reference evidence="7 8" key="1">
    <citation type="submission" date="2024-04" db="EMBL/GenBank/DDBJ databases">
        <authorList>
            <person name="Fracassetti M."/>
        </authorList>
    </citation>
    <scope>NUCLEOTIDE SEQUENCE [LARGE SCALE GENOMIC DNA]</scope>
</reference>
<dbReference type="Gene3D" id="1.10.10.60">
    <property type="entry name" value="Homeodomain-like"/>
    <property type="match status" value="2"/>
</dbReference>
<dbReference type="GO" id="GO:0003677">
    <property type="term" value="F:DNA binding"/>
    <property type="evidence" value="ECO:0007669"/>
    <property type="project" value="UniProtKB-KW"/>
</dbReference>
<organism evidence="7 8">
    <name type="scientific">Linum trigynum</name>
    <dbReference type="NCBI Taxonomy" id="586398"/>
    <lineage>
        <taxon>Eukaryota</taxon>
        <taxon>Viridiplantae</taxon>
        <taxon>Streptophyta</taxon>
        <taxon>Embryophyta</taxon>
        <taxon>Tracheophyta</taxon>
        <taxon>Spermatophyta</taxon>
        <taxon>Magnoliopsida</taxon>
        <taxon>eudicotyledons</taxon>
        <taxon>Gunneridae</taxon>
        <taxon>Pentapetalae</taxon>
        <taxon>rosids</taxon>
        <taxon>fabids</taxon>
        <taxon>Malpighiales</taxon>
        <taxon>Linaceae</taxon>
        <taxon>Linum</taxon>
    </lineage>
</organism>
<name>A0AAV2F725_9ROSI</name>
<dbReference type="SUPFAM" id="SSF46689">
    <property type="entry name" value="Homeodomain-like"/>
    <property type="match status" value="1"/>
</dbReference>
<evidence type="ECO:0000256" key="3">
    <source>
        <dbReference type="ARBA" id="ARBA00023125"/>
    </source>
</evidence>
<keyword evidence="8" id="KW-1185">Reference proteome</keyword>
<dbReference type="Proteomes" id="UP001497516">
    <property type="component" value="Chromosome 6"/>
</dbReference>
<evidence type="ECO:0000256" key="1">
    <source>
        <dbReference type="ARBA" id="ARBA00004123"/>
    </source>
</evidence>
<dbReference type="InterPro" id="IPR001005">
    <property type="entry name" value="SANT/Myb"/>
</dbReference>
<dbReference type="CDD" id="cd00167">
    <property type="entry name" value="SANT"/>
    <property type="match status" value="2"/>
</dbReference>
<dbReference type="SMART" id="SM00717">
    <property type="entry name" value="SANT"/>
    <property type="match status" value="2"/>
</dbReference>
<dbReference type="EMBL" id="OZ034819">
    <property type="protein sequence ID" value="CAL1394005.1"/>
    <property type="molecule type" value="Genomic_DNA"/>
</dbReference>
<evidence type="ECO:0000256" key="2">
    <source>
        <dbReference type="ARBA" id="ARBA00022737"/>
    </source>
</evidence>
<dbReference type="AlphaFoldDB" id="A0AAV2F725"/>
<accession>A0AAV2F725</accession>
<dbReference type="GO" id="GO:0005634">
    <property type="term" value="C:nucleus"/>
    <property type="evidence" value="ECO:0007669"/>
    <property type="project" value="UniProtKB-SubCell"/>
</dbReference>
<gene>
    <name evidence="7" type="ORF">LTRI10_LOCUS34534</name>
</gene>
<evidence type="ECO:0000259" key="5">
    <source>
        <dbReference type="PROSITE" id="PS50090"/>
    </source>
</evidence>
<dbReference type="PANTHER" id="PTHR10641">
    <property type="entry name" value="MYB FAMILY TRANSCRIPTION FACTOR"/>
    <property type="match status" value="1"/>
</dbReference>
<evidence type="ECO:0000313" key="7">
    <source>
        <dbReference type="EMBL" id="CAL1394005.1"/>
    </source>
</evidence>
<dbReference type="PROSITE" id="PS51294">
    <property type="entry name" value="HTH_MYB"/>
    <property type="match status" value="2"/>
</dbReference>
<feature type="domain" description="HTH myb-type" evidence="6">
    <location>
        <begin position="9"/>
        <end position="61"/>
    </location>
</feature>
<dbReference type="PROSITE" id="PS50090">
    <property type="entry name" value="MYB_LIKE"/>
    <property type="match status" value="2"/>
</dbReference>
<dbReference type="InterPro" id="IPR017930">
    <property type="entry name" value="Myb_dom"/>
</dbReference>
<dbReference type="InterPro" id="IPR009057">
    <property type="entry name" value="Homeodomain-like_sf"/>
</dbReference>